<dbReference type="RefSeq" id="WP_301208638.1">
    <property type="nucleotide sequence ID" value="NZ_JAROCF010000001.1"/>
</dbReference>
<proteinExistence type="predicted"/>
<comment type="caution">
    <text evidence="2">The sequence shown here is derived from an EMBL/GenBank/DDBJ whole genome shotgun (WGS) entry which is preliminary data.</text>
</comment>
<accession>A0ABT8KFS5</accession>
<protein>
    <submittedName>
        <fullName evidence="2">Uncharacterized protein</fullName>
    </submittedName>
</protein>
<reference evidence="2" key="1">
    <citation type="submission" date="2023-06" db="EMBL/GenBank/DDBJ databases">
        <title>MT1 and MT2 Draft Genomes of Novel Species.</title>
        <authorList>
            <person name="Venkateswaran K."/>
        </authorList>
    </citation>
    <scope>NUCLEOTIDE SEQUENCE</scope>
    <source>
        <strain evidence="2">F6_8S_P_1B</strain>
    </source>
</reference>
<feature type="region of interest" description="Disordered" evidence="1">
    <location>
        <begin position="55"/>
        <end position="79"/>
    </location>
</feature>
<evidence type="ECO:0000313" key="2">
    <source>
        <dbReference type="EMBL" id="MDN4615194.1"/>
    </source>
</evidence>
<keyword evidence="3" id="KW-1185">Reference proteome</keyword>
<name>A0ABT8KFS5_9MICO</name>
<evidence type="ECO:0000313" key="3">
    <source>
        <dbReference type="Proteomes" id="UP001174208"/>
    </source>
</evidence>
<feature type="compositionally biased region" description="Low complexity" evidence="1">
    <location>
        <begin position="69"/>
        <end position="79"/>
    </location>
</feature>
<organism evidence="2 3">
    <name type="scientific">Leifsonia williamsii</name>
    <dbReference type="NCBI Taxonomy" id="3035919"/>
    <lineage>
        <taxon>Bacteria</taxon>
        <taxon>Bacillati</taxon>
        <taxon>Actinomycetota</taxon>
        <taxon>Actinomycetes</taxon>
        <taxon>Micrococcales</taxon>
        <taxon>Microbacteriaceae</taxon>
        <taxon>Leifsonia</taxon>
    </lineage>
</organism>
<dbReference type="Proteomes" id="UP001174208">
    <property type="component" value="Unassembled WGS sequence"/>
</dbReference>
<gene>
    <name evidence="2" type="ORF">P5G50_12120</name>
</gene>
<dbReference type="EMBL" id="JAROCF010000001">
    <property type="protein sequence ID" value="MDN4615194.1"/>
    <property type="molecule type" value="Genomic_DNA"/>
</dbReference>
<sequence length="79" mass="8560">MHPLTIWAIATNSLAEREREAQLLRTQHESGIPQPPPLTRDERWVAAIHRWAAAEPQQQAAPLAPPAPAASAAPRLGCA</sequence>
<evidence type="ECO:0000256" key="1">
    <source>
        <dbReference type="SAM" id="MobiDB-lite"/>
    </source>
</evidence>